<keyword evidence="3" id="KW-0238">DNA-binding</keyword>
<dbReference type="GO" id="GO:0043565">
    <property type="term" value="F:sequence-specific DNA binding"/>
    <property type="evidence" value="ECO:0007669"/>
    <property type="project" value="TreeGrafter"/>
</dbReference>
<dbReference type="GO" id="GO:0006351">
    <property type="term" value="P:DNA-templated transcription"/>
    <property type="evidence" value="ECO:0007669"/>
    <property type="project" value="TreeGrafter"/>
</dbReference>
<dbReference type="Proteomes" id="UP000001741">
    <property type="component" value="Chromosome"/>
</dbReference>
<dbReference type="EMBL" id="CU468230">
    <property type="protein sequence ID" value="CAP01464.1"/>
    <property type="molecule type" value="Genomic_DNA"/>
</dbReference>
<dbReference type="Gene3D" id="3.40.190.290">
    <property type="match status" value="1"/>
</dbReference>
<dbReference type="Pfam" id="PF00126">
    <property type="entry name" value="HTH_1"/>
    <property type="match status" value="1"/>
</dbReference>
<evidence type="ECO:0000256" key="4">
    <source>
        <dbReference type="ARBA" id="ARBA00023163"/>
    </source>
</evidence>
<dbReference type="InterPro" id="IPR036390">
    <property type="entry name" value="WH_DNA-bd_sf"/>
</dbReference>
<dbReference type="HOGENOM" id="CLU_039613_2_2_6"/>
<keyword evidence="2" id="KW-0805">Transcription regulation</keyword>
<dbReference type="BioCyc" id="ABAU509170:GCL9-1742-MONOMER"/>
<evidence type="ECO:0000259" key="5">
    <source>
        <dbReference type="PROSITE" id="PS50931"/>
    </source>
</evidence>
<organism evidence="6 7">
    <name type="scientific">Acinetobacter baumannii (strain SDF)</name>
    <dbReference type="NCBI Taxonomy" id="509170"/>
    <lineage>
        <taxon>Bacteria</taxon>
        <taxon>Pseudomonadati</taxon>
        <taxon>Pseudomonadota</taxon>
        <taxon>Gammaproteobacteria</taxon>
        <taxon>Moraxellales</taxon>
        <taxon>Moraxellaceae</taxon>
        <taxon>Acinetobacter</taxon>
        <taxon>Acinetobacter calcoaceticus/baumannii complex</taxon>
    </lineage>
</organism>
<dbReference type="PANTHER" id="PTHR30537:SF3">
    <property type="entry name" value="TRANSCRIPTIONAL REGULATORY PROTEIN"/>
    <property type="match status" value="1"/>
</dbReference>
<dbReference type="PANTHER" id="PTHR30537">
    <property type="entry name" value="HTH-TYPE TRANSCRIPTIONAL REGULATOR"/>
    <property type="match status" value="1"/>
</dbReference>
<dbReference type="InterPro" id="IPR036388">
    <property type="entry name" value="WH-like_DNA-bd_sf"/>
</dbReference>
<dbReference type="InterPro" id="IPR058163">
    <property type="entry name" value="LysR-type_TF_proteobact-type"/>
</dbReference>
<dbReference type="GO" id="GO:0003700">
    <property type="term" value="F:DNA-binding transcription factor activity"/>
    <property type="evidence" value="ECO:0007669"/>
    <property type="project" value="InterPro"/>
</dbReference>
<accession>B0VR45</accession>
<reference evidence="6 7" key="1">
    <citation type="journal article" date="2008" name="PLoS ONE">
        <title>Comparative analysis of Acinetobacters: three genomes for three lifestyles.</title>
        <authorList>
            <person name="Vallenet D."/>
            <person name="Nordmann P."/>
            <person name="Barbe V."/>
            <person name="Poirel L."/>
            <person name="Mangenot S."/>
            <person name="Bataille E."/>
            <person name="Dossat C."/>
            <person name="Gas S."/>
            <person name="Kreimeyer A."/>
            <person name="Lenoble P."/>
            <person name="Oztas S."/>
            <person name="Poulain J."/>
            <person name="Segurens B."/>
            <person name="Robert C."/>
            <person name="Abergel C."/>
            <person name="Claverie J.M."/>
            <person name="Raoult D."/>
            <person name="Medigue C."/>
            <person name="Weissenbach J."/>
            <person name="Cruveiller S."/>
        </authorList>
    </citation>
    <scope>NUCLEOTIDE SEQUENCE [LARGE SCALE GENOMIC DNA]</scope>
    <source>
        <strain evidence="6 7">SDF</strain>
    </source>
</reference>
<feature type="domain" description="HTH lysR-type" evidence="5">
    <location>
        <begin position="7"/>
        <end position="64"/>
    </location>
</feature>
<dbReference type="SUPFAM" id="SSF53850">
    <property type="entry name" value="Periplasmic binding protein-like II"/>
    <property type="match status" value="1"/>
</dbReference>
<dbReference type="PROSITE" id="PS50931">
    <property type="entry name" value="HTH_LYSR"/>
    <property type="match status" value="1"/>
</dbReference>
<evidence type="ECO:0000256" key="3">
    <source>
        <dbReference type="ARBA" id="ARBA00023125"/>
    </source>
</evidence>
<sequence length="288" mass="32870">MKICTMIDWENLHYFSVFSEEKTLSAAARKLGVDHATVARRIAQLEDNLKLKLVDRRPRTYILTSEGERLARIVTRMMEETFSIERLAQAGQQEISGVVSVSLPPATAAHLVMPHLGKFYRQYPELQLRILGDVHYASLQHREADIAVRFGRPKDDYLIVRKAGEVPFGIYAAQEYLDAIQEENYEWISVEVGGVQGQKQQKLKQRLNYKEPVMVTNHPELQWRATCGAVGLAVLPDFLGQQGHLVKLPDDDPMSAEIWLVIHEDLRSSPAVRVVMDFLLDCFEPFRV</sequence>
<gene>
    <name evidence="6" type="ordered locus">ABSDF2137</name>
</gene>
<keyword evidence="4" id="KW-0804">Transcription</keyword>
<evidence type="ECO:0000313" key="6">
    <source>
        <dbReference type="EMBL" id="CAP01464.1"/>
    </source>
</evidence>
<dbReference type="InterPro" id="IPR005119">
    <property type="entry name" value="LysR_subst-bd"/>
</dbReference>
<protein>
    <submittedName>
        <fullName evidence="6">Transcriptional regulator (LysR family)</fullName>
    </submittedName>
</protein>
<evidence type="ECO:0000313" key="7">
    <source>
        <dbReference type="Proteomes" id="UP000001741"/>
    </source>
</evidence>
<comment type="similarity">
    <text evidence="1">Belongs to the LysR transcriptional regulatory family.</text>
</comment>
<dbReference type="AlphaFoldDB" id="B0VR45"/>
<proteinExistence type="inferred from homology"/>
<dbReference type="InterPro" id="IPR000847">
    <property type="entry name" value="LysR_HTH_N"/>
</dbReference>
<evidence type="ECO:0000256" key="2">
    <source>
        <dbReference type="ARBA" id="ARBA00023015"/>
    </source>
</evidence>
<name>B0VR45_ACIBS</name>
<dbReference type="SUPFAM" id="SSF46785">
    <property type="entry name" value="Winged helix' DNA-binding domain"/>
    <property type="match status" value="1"/>
</dbReference>
<dbReference type="KEGG" id="abm:ABSDF2137"/>
<evidence type="ECO:0000256" key="1">
    <source>
        <dbReference type="ARBA" id="ARBA00009437"/>
    </source>
</evidence>
<dbReference type="Gene3D" id="1.10.10.10">
    <property type="entry name" value="Winged helix-like DNA-binding domain superfamily/Winged helix DNA-binding domain"/>
    <property type="match status" value="1"/>
</dbReference>
<dbReference type="Pfam" id="PF03466">
    <property type="entry name" value="LysR_substrate"/>
    <property type="match status" value="1"/>
</dbReference>